<dbReference type="PANTHER" id="PTHR31938">
    <property type="entry name" value="NUCLEAR SPECKLE SPLICING REGULATORY PROTEIN 1"/>
    <property type="match status" value="1"/>
</dbReference>
<gene>
    <name evidence="6" type="ORF">ODALV1_LOCUS22035</name>
</gene>
<dbReference type="InterPro" id="IPR042816">
    <property type="entry name" value="Nsrp1"/>
</dbReference>
<dbReference type="InterPro" id="IPR018612">
    <property type="entry name" value="NSRP1_N"/>
</dbReference>
<reference evidence="6 7" key="1">
    <citation type="submission" date="2024-08" db="EMBL/GenBank/DDBJ databases">
        <authorList>
            <person name="Cucini C."/>
            <person name="Frati F."/>
        </authorList>
    </citation>
    <scope>NUCLEOTIDE SEQUENCE [LARGE SCALE GENOMIC DNA]</scope>
</reference>
<protein>
    <recommendedName>
        <fullName evidence="5">Nuclear speckle splicing regulatory protein 1 N-terminal domain-containing protein</fullName>
    </recommendedName>
</protein>
<evidence type="ECO:0000256" key="4">
    <source>
        <dbReference type="SAM" id="MobiDB-lite"/>
    </source>
</evidence>
<comment type="caution">
    <text evidence="6">The sequence shown here is derived from an EMBL/GenBank/DDBJ whole genome shotgun (WGS) entry which is preliminary data.</text>
</comment>
<evidence type="ECO:0000256" key="1">
    <source>
        <dbReference type="ARBA" id="ARBA00010126"/>
    </source>
</evidence>
<dbReference type="PANTHER" id="PTHR31938:SF4">
    <property type="entry name" value="NUCLEAR SPECKLE SPLICING REGULATORY PROTEIN 1"/>
    <property type="match status" value="1"/>
</dbReference>
<organism evidence="6 7">
    <name type="scientific">Orchesella dallaii</name>
    <dbReference type="NCBI Taxonomy" id="48710"/>
    <lineage>
        <taxon>Eukaryota</taxon>
        <taxon>Metazoa</taxon>
        <taxon>Ecdysozoa</taxon>
        <taxon>Arthropoda</taxon>
        <taxon>Hexapoda</taxon>
        <taxon>Collembola</taxon>
        <taxon>Entomobryomorpha</taxon>
        <taxon>Entomobryoidea</taxon>
        <taxon>Orchesellidae</taxon>
        <taxon>Orchesellinae</taxon>
        <taxon>Orchesella</taxon>
    </lineage>
</organism>
<feature type="region of interest" description="Disordered" evidence="4">
    <location>
        <begin position="1"/>
        <end position="31"/>
    </location>
</feature>
<evidence type="ECO:0000259" key="5">
    <source>
        <dbReference type="Pfam" id="PF09745"/>
    </source>
</evidence>
<feature type="compositionally biased region" description="Polar residues" evidence="4">
    <location>
        <begin position="14"/>
        <end position="24"/>
    </location>
</feature>
<evidence type="ECO:0000313" key="6">
    <source>
        <dbReference type="EMBL" id="CAL8127983.1"/>
    </source>
</evidence>
<dbReference type="Pfam" id="PF09745">
    <property type="entry name" value="NSRP1_N"/>
    <property type="match status" value="1"/>
</dbReference>
<evidence type="ECO:0000256" key="3">
    <source>
        <dbReference type="SAM" id="Coils"/>
    </source>
</evidence>
<dbReference type="EMBL" id="CAXLJM020000072">
    <property type="protein sequence ID" value="CAL8127983.1"/>
    <property type="molecule type" value="Genomic_DNA"/>
</dbReference>
<feature type="compositionally biased region" description="Basic and acidic residues" evidence="4">
    <location>
        <begin position="182"/>
        <end position="199"/>
    </location>
</feature>
<evidence type="ECO:0000256" key="2">
    <source>
        <dbReference type="ARBA" id="ARBA00023054"/>
    </source>
</evidence>
<feature type="region of interest" description="Disordered" evidence="4">
    <location>
        <begin position="154"/>
        <end position="229"/>
    </location>
</feature>
<name>A0ABP1RGX4_9HEXA</name>
<dbReference type="Proteomes" id="UP001642540">
    <property type="component" value="Unassembled WGS sequence"/>
</dbReference>
<keyword evidence="7" id="KW-1185">Reference proteome</keyword>
<feature type="compositionally biased region" description="Basic and acidic residues" evidence="4">
    <location>
        <begin position="154"/>
        <end position="164"/>
    </location>
</feature>
<proteinExistence type="inferred from homology"/>
<keyword evidence="2 3" id="KW-0175">Coiled coil</keyword>
<feature type="domain" description="Nuclear speckle splicing regulatory protein 1 N-terminal" evidence="5">
    <location>
        <begin position="21"/>
        <end position="136"/>
    </location>
</feature>
<comment type="similarity">
    <text evidence="1">Belongs to the NSRP1 family.</text>
</comment>
<accession>A0ABP1RGX4</accession>
<feature type="coiled-coil region" evidence="3">
    <location>
        <begin position="68"/>
        <end position="138"/>
    </location>
</feature>
<sequence>MAEPNRMAQMKYGSMQQRQATQTMKKALEEDPTAFQYDELYDEMDKKRTDQRAQSKCDRKPKYIAELMKTAERRQRENERRIEKQAQKDIEKEGDLYKDKEAFVTGAYKRKMEELRRLEEEEKRKDALDDMVEVTQQKDLSGFYRHIYRQTMKEETSGLEKGSKETSPSTNAKTEKTIINVEKTESIDHQECPEHEKRGRSGHRFKQISNWKSKSEKSGQDENLRPPASFASVAKVGEFQDSGLPTKLSEHPVWKRRTVGEALEHARVRYLDRSKCGEIVPIVFSEK</sequence>
<evidence type="ECO:0000313" key="7">
    <source>
        <dbReference type="Proteomes" id="UP001642540"/>
    </source>
</evidence>
<feature type="compositionally biased region" description="Basic and acidic residues" evidence="4">
    <location>
        <begin position="213"/>
        <end position="224"/>
    </location>
</feature>